<evidence type="ECO:0000256" key="1">
    <source>
        <dbReference type="ARBA" id="ARBA00022692"/>
    </source>
</evidence>
<dbReference type="SUPFAM" id="SSF103473">
    <property type="entry name" value="MFS general substrate transporter"/>
    <property type="match status" value="1"/>
</dbReference>
<organism evidence="6 7">
    <name type="scientific">Rhizobium miluonense</name>
    <dbReference type="NCBI Taxonomy" id="411945"/>
    <lineage>
        <taxon>Bacteria</taxon>
        <taxon>Pseudomonadati</taxon>
        <taxon>Pseudomonadota</taxon>
        <taxon>Alphaproteobacteria</taxon>
        <taxon>Hyphomicrobiales</taxon>
        <taxon>Rhizobiaceae</taxon>
        <taxon>Rhizobium/Agrobacterium group</taxon>
        <taxon>Rhizobium</taxon>
    </lineage>
</organism>
<reference evidence="7" key="1">
    <citation type="submission" date="2016-08" db="EMBL/GenBank/DDBJ databases">
        <authorList>
            <person name="Varghese N."/>
            <person name="Submissions Spin"/>
        </authorList>
    </citation>
    <scope>NUCLEOTIDE SEQUENCE [LARGE SCALE GENOMIC DNA]</scope>
    <source>
        <strain evidence="7">HAMBI 2971</strain>
    </source>
</reference>
<protein>
    <submittedName>
        <fullName evidence="6">MFS transporter, CP family, cyanate transporter</fullName>
    </submittedName>
</protein>
<keyword evidence="1 4" id="KW-0812">Transmembrane</keyword>
<feature type="transmembrane region" description="Helical" evidence="4">
    <location>
        <begin position="332"/>
        <end position="353"/>
    </location>
</feature>
<keyword evidence="7" id="KW-1185">Reference proteome</keyword>
<dbReference type="PANTHER" id="PTHR23523:SF1">
    <property type="entry name" value="CYANATE TRANSPORT PROTEIN CYNX"/>
    <property type="match status" value="1"/>
</dbReference>
<accession>A0A1C3UBV8</accession>
<feature type="transmembrane region" description="Helical" evidence="4">
    <location>
        <begin position="242"/>
        <end position="266"/>
    </location>
</feature>
<dbReference type="InterPro" id="IPR036259">
    <property type="entry name" value="MFS_trans_sf"/>
</dbReference>
<feature type="transmembrane region" description="Helical" evidence="4">
    <location>
        <begin position="273"/>
        <end position="292"/>
    </location>
</feature>
<dbReference type="Proteomes" id="UP000199435">
    <property type="component" value="Unassembled WGS sequence"/>
</dbReference>
<dbReference type="PROSITE" id="PS50850">
    <property type="entry name" value="MFS"/>
    <property type="match status" value="1"/>
</dbReference>
<dbReference type="InterPro" id="IPR011701">
    <property type="entry name" value="MFS"/>
</dbReference>
<dbReference type="InterPro" id="IPR020846">
    <property type="entry name" value="MFS_dom"/>
</dbReference>
<feature type="transmembrane region" description="Helical" evidence="4">
    <location>
        <begin position="47"/>
        <end position="66"/>
    </location>
</feature>
<dbReference type="PANTHER" id="PTHR23523">
    <property type="match status" value="1"/>
</dbReference>
<keyword evidence="3 4" id="KW-0472">Membrane</keyword>
<dbReference type="OrthoDB" id="5758872at2"/>
<evidence type="ECO:0000256" key="3">
    <source>
        <dbReference type="ARBA" id="ARBA00023136"/>
    </source>
</evidence>
<dbReference type="STRING" id="411945.GA0061102_1002311"/>
<evidence type="ECO:0000259" key="5">
    <source>
        <dbReference type="PROSITE" id="PS50850"/>
    </source>
</evidence>
<dbReference type="EMBL" id="FMAH01000002">
    <property type="protein sequence ID" value="SCB12929.1"/>
    <property type="molecule type" value="Genomic_DNA"/>
</dbReference>
<dbReference type="InterPro" id="IPR052524">
    <property type="entry name" value="MFS_Cyanate_Porter"/>
</dbReference>
<proteinExistence type="predicted"/>
<feature type="transmembrane region" description="Helical" evidence="4">
    <location>
        <begin position="365"/>
        <end position="383"/>
    </location>
</feature>
<evidence type="ECO:0000313" key="7">
    <source>
        <dbReference type="Proteomes" id="UP000199435"/>
    </source>
</evidence>
<feature type="transmembrane region" description="Helical" evidence="4">
    <location>
        <begin position="102"/>
        <end position="120"/>
    </location>
</feature>
<evidence type="ECO:0000256" key="2">
    <source>
        <dbReference type="ARBA" id="ARBA00022989"/>
    </source>
</evidence>
<feature type="transmembrane region" description="Helical" evidence="4">
    <location>
        <begin position="132"/>
        <end position="151"/>
    </location>
</feature>
<dbReference type="AlphaFoldDB" id="A0A1C3UBV8"/>
<gene>
    <name evidence="6" type="ORF">GA0061102_1002311</name>
</gene>
<feature type="transmembrane region" description="Helical" evidence="4">
    <location>
        <begin position="12"/>
        <end position="35"/>
    </location>
</feature>
<evidence type="ECO:0000313" key="6">
    <source>
        <dbReference type="EMBL" id="SCB12929.1"/>
    </source>
</evidence>
<feature type="domain" description="Major facilitator superfamily (MFS) profile" evidence="5">
    <location>
        <begin position="12"/>
        <end position="387"/>
    </location>
</feature>
<sequence length="410" mass="42766">MKNTVSASTRPLLFVVAIVGLNLRPFITAVGPLAGDIRTETGLGLQGMSLLTMVPMILMGMVAFIGPSLQNAMGARRLILAALAVLGLGSLLRFYSATDWQLVGTAAVIGFGVAIIQAVFPGVIKRIFPTRVAVVMGLYSSMLMGGGALGAKAAPVVAGAAGTWHAGLAWLAAPAVIALLLAFIYLPTDHRRTSGGNVTTHLLKRPRAWLLMACFGLVNGGYSSAVAWLSPYYQAQGWSGAATGNLLAVMAVSQAISALVLPLFIGREGDRRIWLWLTLIFQATGFAGLAFWPQLAPFAWAALVGAGLGGCFALSLVVALDHLADPAHAGALSALMQGGGFLIAAIPPWIVAVLHDLTGGFQSGWLLHLTCVVVVIALVQRLAPHTYERTMPVMSVEPLANQESSAPVSS</sequence>
<dbReference type="Pfam" id="PF07690">
    <property type="entry name" value="MFS_1"/>
    <property type="match status" value="1"/>
</dbReference>
<keyword evidence="2 4" id="KW-1133">Transmembrane helix</keyword>
<dbReference type="Gene3D" id="1.20.1250.20">
    <property type="entry name" value="MFS general substrate transporter like domains"/>
    <property type="match status" value="1"/>
</dbReference>
<name>A0A1C3UBV8_9HYPH</name>
<dbReference type="GO" id="GO:0022857">
    <property type="term" value="F:transmembrane transporter activity"/>
    <property type="evidence" value="ECO:0007669"/>
    <property type="project" value="InterPro"/>
</dbReference>
<evidence type="ECO:0000256" key="4">
    <source>
        <dbReference type="SAM" id="Phobius"/>
    </source>
</evidence>
<feature type="transmembrane region" description="Helical" evidence="4">
    <location>
        <begin position="78"/>
        <end position="96"/>
    </location>
</feature>
<feature type="transmembrane region" description="Helical" evidence="4">
    <location>
        <begin position="208"/>
        <end position="230"/>
    </location>
</feature>
<feature type="transmembrane region" description="Helical" evidence="4">
    <location>
        <begin position="298"/>
        <end position="320"/>
    </location>
</feature>
<dbReference type="RefSeq" id="WP_092844211.1">
    <property type="nucleotide sequence ID" value="NZ_FMAH01000002.1"/>
</dbReference>
<feature type="transmembrane region" description="Helical" evidence="4">
    <location>
        <begin position="163"/>
        <end position="187"/>
    </location>
</feature>
<dbReference type="NCBIfam" id="NF007256">
    <property type="entry name" value="PRK09705.1"/>
    <property type="match status" value="1"/>
</dbReference>